<protein>
    <submittedName>
        <fullName evidence="1">Uncharacterized protein</fullName>
    </submittedName>
</protein>
<evidence type="ECO:0000313" key="2">
    <source>
        <dbReference type="Proteomes" id="UP000070263"/>
    </source>
</evidence>
<proteinExistence type="predicted"/>
<evidence type="ECO:0000313" key="1">
    <source>
        <dbReference type="EMBL" id="KXB05832.1"/>
    </source>
</evidence>
<reference evidence="1 2" key="1">
    <citation type="journal article" date="2016" name="Sci. Rep.">
        <title>Metabolic traits of an uncultured archaeal lineage -MSBL1- from brine pools of the Red Sea.</title>
        <authorList>
            <person name="Mwirichia R."/>
            <person name="Alam I."/>
            <person name="Rashid M."/>
            <person name="Vinu M."/>
            <person name="Ba-Alawi W."/>
            <person name="Anthony Kamau A."/>
            <person name="Kamanda Ngugi D."/>
            <person name="Goker M."/>
            <person name="Klenk H.P."/>
            <person name="Bajic V."/>
            <person name="Stingl U."/>
        </authorList>
    </citation>
    <scope>NUCLEOTIDE SEQUENCE [LARGE SCALE GENOMIC DNA]</scope>
    <source>
        <strain evidence="1">SCGC-AAA382A20</strain>
    </source>
</reference>
<gene>
    <name evidence="1" type="ORF">AKJ51_04715</name>
</gene>
<dbReference type="InterPro" id="IPR036390">
    <property type="entry name" value="WH_DNA-bd_sf"/>
</dbReference>
<name>A0A133VHC3_9EURY</name>
<dbReference type="InterPro" id="IPR036388">
    <property type="entry name" value="WH-like_DNA-bd_sf"/>
</dbReference>
<comment type="caution">
    <text evidence="1">The sequence shown here is derived from an EMBL/GenBank/DDBJ whole genome shotgun (WGS) entry which is preliminary data.</text>
</comment>
<dbReference type="Proteomes" id="UP000070263">
    <property type="component" value="Unassembled WGS sequence"/>
</dbReference>
<dbReference type="AlphaFoldDB" id="A0A133VHC3"/>
<organism evidence="1 2">
    <name type="scientific">candidate division MSBL1 archaeon SCGC-AAA382A20</name>
    <dbReference type="NCBI Taxonomy" id="1698280"/>
    <lineage>
        <taxon>Archaea</taxon>
        <taxon>Methanobacteriati</taxon>
        <taxon>Methanobacteriota</taxon>
        <taxon>candidate division MSBL1</taxon>
    </lineage>
</organism>
<dbReference type="EMBL" id="LHYE01000075">
    <property type="protein sequence ID" value="KXB05832.1"/>
    <property type="molecule type" value="Genomic_DNA"/>
</dbReference>
<sequence>MLKEKLREFLGIDKVLRGQEKLKEKIPEKVLEEFKEVREITSKPVARRILKIVEGNNGEINVTKLRNECETNSICSRNTFYKYIKKLEHKGVIERVKEGKRVYIRSSSKTVLNISQ</sequence>
<accession>A0A133VHC3</accession>
<dbReference type="SUPFAM" id="SSF46785">
    <property type="entry name" value="Winged helix' DNA-binding domain"/>
    <property type="match status" value="1"/>
</dbReference>
<keyword evidence="2" id="KW-1185">Reference proteome</keyword>
<dbReference type="Gene3D" id="1.10.10.10">
    <property type="entry name" value="Winged helix-like DNA-binding domain superfamily/Winged helix DNA-binding domain"/>
    <property type="match status" value="1"/>
</dbReference>